<keyword evidence="1" id="KW-1133">Transmembrane helix</keyword>
<accession>A0ABX8BUB9</accession>
<evidence type="ECO:0000259" key="2">
    <source>
        <dbReference type="Pfam" id="PF04235"/>
    </source>
</evidence>
<feature type="transmembrane region" description="Helical" evidence="1">
    <location>
        <begin position="80"/>
        <end position="96"/>
    </location>
</feature>
<dbReference type="PANTHER" id="PTHR30590">
    <property type="entry name" value="INNER MEMBRANE PROTEIN"/>
    <property type="match status" value="1"/>
</dbReference>
<evidence type="ECO:0000256" key="1">
    <source>
        <dbReference type="SAM" id="Phobius"/>
    </source>
</evidence>
<feature type="transmembrane region" description="Helical" evidence="1">
    <location>
        <begin position="233"/>
        <end position="254"/>
    </location>
</feature>
<evidence type="ECO:0000313" key="4">
    <source>
        <dbReference type="Proteomes" id="UP000676079"/>
    </source>
</evidence>
<gene>
    <name evidence="3" type="ORF">KGD84_08615</name>
</gene>
<feature type="transmembrane region" description="Helical" evidence="1">
    <location>
        <begin position="102"/>
        <end position="119"/>
    </location>
</feature>
<keyword evidence="4" id="KW-1185">Reference proteome</keyword>
<feature type="transmembrane region" description="Helical" evidence="1">
    <location>
        <begin position="341"/>
        <end position="361"/>
    </location>
</feature>
<dbReference type="Proteomes" id="UP000676079">
    <property type="component" value="Chromosome"/>
</dbReference>
<feature type="domain" description="DUF418" evidence="2">
    <location>
        <begin position="214"/>
        <end position="377"/>
    </location>
</feature>
<proteinExistence type="predicted"/>
<sequence>MLLLIVLSNTAIFFHGVAAVEGGTSATPVADQVVRFAMIALLDVRVYPLFAFLVGYGLVRAYQARSAELGEDAARAVIRSRNRWLVVFGLAHAALLMGSEVLGDYGVIGLILCAVFLGRGERRLRAAILTGAGLLAAVLLVSAAVLAASVVLPSTGAAPALEPSAQELSLNGSGTTDYLESVVTRLWGWVFLMVFANGLGVVMPTAILIGMWTARRRILEEPHRHRRLITTTAAVGVGLGLAGSLPSALAYAGVFTPASEAAEAALFLLAWTSGLAGGLGYAALFVLAAGRLTRGGRTPRPVAAVAALGKRSLSGYLAHSMVMAPVLSLWGLGLAAHLTEATAALFAFCLWLLTVVVAALMEKKGMRGPFEVLLRGLGARAARRRTEAAR</sequence>
<name>A0ABX8BUB9_9ACTN</name>
<dbReference type="InterPro" id="IPR007349">
    <property type="entry name" value="DUF418"/>
</dbReference>
<dbReference type="EMBL" id="CP074133">
    <property type="protein sequence ID" value="QUX25850.1"/>
    <property type="molecule type" value="Genomic_DNA"/>
</dbReference>
<keyword evidence="1" id="KW-0812">Transmembrane</keyword>
<feature type="transmembrane region" description="Helical" evidence="1">
    <location>
        <begin position="186"/>
        <end position="212"/>
    </location>
</feature>
<organism evidence="3 4">
    <name type="scientific">Nocardiopsis changdeensis</name>
    <dbReference type="NCBI Taxonomy" id="2831969"/>
    <lineage>
        <taxon>Bacteria</taxon>
        <taxon>Bacillati</taxon>
        <taxon>Actinomycetota</taxon>
        <taxon>Actinomycetes</taxon>
        <taxon>Streptosporangiales</taxon>
        <taxon>Nocardiopsidaceae</taxon>
        <taxon>Nocardiopsis</taxon>
    </lineage>
</organism>
<reference evidence="3 4" key="1">
    <citation type="submission" date="2021-05" db="EMBL/GenBank/DDBJ databases">
        <title>Direct Submission.</title>
        <authorList>
            <person name="Li K."/>
            <person name="Gao J."/>
        </authorList>
    </citation>
    <scope>NUCLEOTIDE SEQUENCE [LARGE SCALE GENOMIC DNA]</scope>
    <source>
        <strain evidence="3 4">Mg02</strain>
    </source>
</reference>
<keyword evidence="1" id="KW-0472">Membrane</keyword>
<dbReference type="Pfam" id="PF04235">
    <property type="entry name" value="DUF418"/>
    <property type="match status" value="1"/>
</dbReference>
<dbReference type="InterPro" id="IPR052529">
    <property type="entry name" value="Bact_Transport_Assoc"/>
</dbReference>
<feature type="transmembrane region" description="Helical" evidence="1">
    <location>
        <begin position="313"/>
        <end position="335"/>
    </location>
</feature>
<dbReference type="PANTHER" id="PTHR30590:SF2">
    <property type="entry name" value="INNER MEMBRANE PROTEIN"/>
    <property type="match status" value="1"/>
</dbReference>
<feature type="transmembrane region" description="Helical" evidence="1">
    <location>
        <begin position="266"/>
        <end position="292"/>
    </location>
</feature>
<evidence type="ECO:0000313" key="3">
    <source>
        <dbReference type="EMBL" id="QUX25850.1"/>
    </source>
</evidence>
<feature type="transmembrane region" description="Helical" evidence="1">
    <location>
        <begin position="126"/>
        <end position="152"/>
    </location>
</feature>
<feature type="transmembrane region" description="Helical" evidence="1">
    <location>
        <begin position="35"/>
        <end position="59"/>
    </location>
</feature>
<protein>
    <submittedName>
        <fullName evidence="3">DUF418 domain-containing protein</fullName>
    </submittedName>
</protein>